<accession>A0A0L9UKY7</accession>
<feature type="compositionally biased region" description="Polar residues" evidence="1">
    <location>
        <begin position="1"/>
        <end position="18"/>
    </location>
</feature>
<name>A0A0L9UKY7_PHAAN</name>
<evidence type="ECO:0000313" key="3">
    <source>
        <dbReference type="Proteomes" id="UP000053144"/>
    </source>
</evidence>
<dbReference type="AlphaFoldDB" id="A0A0L9UKY7"/>
<protein>
    <submittedName>
        <fullName evidence="2">Uncharacterized protein</fullName>
    </submittedName>
</protein>
<dbReference type="Proteomes" id="UP000053144">
    <property type="component" value="Chromosome 5"/>
</dbReference>
<organism evidence="2 3">
    <name type="scientific">Phaseolus angularis</name>
    <name type="common">Azuki bean</name>
    <name type="synonym">Vigna angularis</name>
    <dbReference type="NCBI Taxonomy" id="3914"/>
    <lineage>
        <taxon>Eukaryota</taxon>
        <taxon>Viridiplantae</taxon>
        <taxon>Streptophyta</taxon>
        <taxon>Embryophyta</taxon>
        <taxon>Tracheophyta</taxon>
        <taxon>Spermatophyta</taxon>
        <taxon>Magnoliopsida</taxon>
        <taxon>eudicotyledons</taxon>
        <taxon>Gunneridae</taxon>
        <taxon>Pentapetalae</taxon>
        <taxon>rosids</taxon>
        <taxon>fabids</taxon>
        <taxon>Fabales</taxon>
        <taxon>Fabaceae</taxon>
        <taxon>Papilionoideae</taxon>
        <taxon>50 kb inversion clade</taxon>
        <taxon>NPAAA clade</taxon>
        <taxon>indigoferoid/millettioid clade</taxon>
        <taxon>Phaseoleae</taxon>
        <taxon>Vigna</taxon>
    </lineage>
</organism>
<dbReference type="EMBL" id="CM003375">
    <property type="protein sequence ID" value="KOM43237.1"/>
    <property type="molecule type" value="Genomic_DNA"/>
</dbReference>
<dbReference type="Gramene" id="KOM43237">
    <property type="protein sequence ID" value="KOM43237"/>
    <property type="gene ID" value="LR48_Vigan05g084100"/>
</dbReference>
<evidence type="ECO:0000256" key="1">
    <source>
        <dbReference type="SAM" id="MobiDB-lite"/>
    </source>
</evidence>
<gene>
    <name evidence="2" type="ORF">LR48_Vigan05g084100</name>
</gene>
<evidence type="ECO:0000313" key="2">
    <source>
        <dbReference type="EMBL" id="KOM43237.1"/>
    </source>
</evidence>
<sequence>MKNQSAMDNESGKGSRQGQPDERGLEIGTTKAPTEKDQNATATLQLSCDSSTKKSNLVIGRIEGQARGSILGFKVNLVKEVKKERDGIRKVNQKPETRKVNQKPEKSMRMEETLSNFIQKTESTQKSTEAAIKNLETQMGQITKQVEERPSRSCGANTEVNPREECEVLGWPPHRAKRIKTIRSKKRKIQRTTQIDEELR</sequence>
<feature type="region of interest" description="Disordered" evidence="1">
    <location>
        <begin position="1"/>
        <end position="41"/>
    </location>
</feature>
<proteinExistence type="predicted"/>
<feature type="region of interest" description="Disordered" evidence="1">
    <location>
        <begin position="142"/>
        <end position="161"/>
    </location>
</feature>
<reference evidence="3" key="1">
    <citation type="journal article" date="2015" name="Proc. Natl. Acad. Sci. U.S.A.">
        <title>Genome sequencing of adzuki bean (Vigna angularis) provides insight into high starch and low fat accumulation and domestication.</title>
        <authorList>
            <person name="Yang K."/>
            <person name="Tian Z."/>
            <person name="Chen C."/>
            <person name="Luo L."/>
            <person name="Zhao B."/>
            <person name="Wang Z."/>
            <person name="Yu L."/>
            <person name="Li Y."/>
            <person name="Sun Y."/>
            <person name="Li W."/>
            <person name="Chen Y."/>
            <person name="Li Y."/>
            <person name="Zhang Y."/>
            <person name="Ai D."/>
            <person name="Zhao J."/>
            <person name="Shang C."/>
            <person name="Ma Y."/>
            <person name="Wu B."/>
            <person name="Wang M."/>
            <person name="Gao L."/>
            <person name="Sun D."/>
            <person name="Zhang P."/>
            <person name="Guo F."/>
            <person name="Wang W."/>
            <person name="Li Y."/>
            <person name="Wang J."/>
            <person name="Varshney R.K."/>
            <person name="Wang J."/>
            <person name="Ling H.Q."/>
            <person name="Wan P."/>
        </authorList>
    </citation>
    <scope>NUCLEOTIDE SEQUENCE</scope>
    <source>
        <strain evidence="3">cv. Jingnong 6</strain>
    </source>
</reference>